<reference evidence="1" key="2">
    <citation type="journal article" date="2015" name="Fish Shellfish Immunol.">
        <title>Early steps in the European eel (Anguilla anguilla)-Vibrio vulnificus interaction in the gills: Role of the RtxA13 toxin.</title>
        <authorList>
            <person name="Callol A."/>
            <person name="Pajuelo D."/>
            <person name="Ebbesson L."/>
            <person name="Teles M."/>
            <person name="MacKenzie S."/>
            <person name="Amaro C."/>
        </authorList>
    </citation>
    <scope>NUCLEOTIDE SEQUENCE</scope>
</reference>
<organism evidence="1">
    <name type="scientific">Anguilla anguilla</name>
    <name type="common">European freshwater eel</name>
    <name type="synonym">Muraena anguilla</name>
    <dbReference type="NCBI Taxonomy" id="7936"/>
    <lineage>
        <taxon>Eukaryota</taxon>
        <taxon>Metazoa</taxon>
        <taxon>Chordata</taxon>
        <taxon>Craniata</taxon>
        <taxon>Vertebrata</taxon>
        <taxon>Euteleostomi</taxon>
        <taxon>Actinopterygii</taxon>
        <taxon>Neopterygii</taxon>
        <taxon>Teleostei</taxon>
        <taxon>Anguilliformes</taxon>
        <taxon>Anguillidae</taxon>
        <taxon>Anguilla</taxon>
    </lineage>
</organism>
<accession>A0A0E9WKR7</accession>
<sequence>MDGGLNATKSMSLSRWSSLLVMESCRVCWVSSLLRTLVAQNSSTSRDPAQE</sequence>
<name>A0A0E9WKR7_ANGAN</name>
<protein>
    <submittedName>
        <fullName evidence="1">Uncharacterized protein</fullName>
    </submittedName>
</protein>
<proteinExistence type="predicted"/>
<dbReference type="AlphaFoldDB" id="A0A0E9WKR7"/>
<reference evidence="1" key="1">
    <citation type="submission" date="2014-11" db="EMBL/GenBank/DDBJ databases">
        <authorList>
            <person name="Amaro Gonzalez C."/>
        </authorList>
    </citation>
    <scope>NUCLEOTIDE SEQUENCE</scope>
</reference>
<dbReference type="EMBL" id="GBXM01018504">
    <property type="protein sequence ID" value="JAH90073.1"/>
    <property type="molecule type" value="Transcribed_RNA"/>
</dbReference>
<evidence type="ECO:0000313" key="1">
    <source>
        <dbReference type="EMBL" id="JAH90073.1"/>
    </source>
</evidence>